<evidence type="ECO:0000313" key="2">
    <source>
        <dbReference type="EMBL" id="EAR08263.1"/>
    </source>
</evidence>
<keyword evidence="1" id="KW-0472">Membrane</keyword>
<dbReference type="EMBL" id="AAOE01000023">
    <property type="protein sequence ID" value="EAR08263.1"/>
    <property type="molecule type" value="Genomic_DNA"/>
</dbReference>
<dbReference type="OrthoDB" id="6384202at2"/>
<sequence length="182" mass="21044">MLTLELMDSVVKIATGMLVSGLIFLVYLKRHQTLDSRKEAEINRRRELLEQVAAQVGRVHFVYQQYLALATEFTRYGQHWPKSRRDELARVGEQLADVFHALTEAESTLLLLGEKRLERSLRIYGAKIVNLRRQIYAEKQTLTGEEIHLLDDVKKEIAQLKESFFDALSVRYMPRKIASKGA</sequence>
<reference evidence="2 3" key="1">
    <citation type="submission" date="2006-02" db="EMBL/GenBank/DDBJ databases">
        <authorList>
            <person name="Pinhassi J."/>
            <person name="Pedros-Alio C."/>
            <person name="Ferriera S."/>
            <person name="Johnson J."/>
            <person name="Kravitz S."/>
            <person name="Halpern A."/>
            <person name="Remington K."/>
            <person name="Beeson K."/>
            <person name="Tran B."/>
            <person name="Rogers Y.-H."/>
            <person name="Friedman R."/>
            <person name="Venter J.C."/>
        </authorList>
    </citation>
    <scope>NUCLEOTIDE SEQUENCE [LARGE SCALE GENOMIC DNA]</scope>
    <source>
        <strain evidence="2 3">MED297</strain>
    </source>
</reference>
<dbReference type="AlphaFoldDB" id="A4BHZ1"/>
<dbReference type="Proteomes" id="UP000005953">
    <property type="component" value="Unassembled WGS sequence"/>
</dbReference>
<accession>A4BHZ1</accession>
<evidence type="ECO:0000313" key="3">
    <source>
        <dbReference type="Proteomes" id="UP000005953"/>
    </source>
</evidence>
<name>A4BHZ1_9GAMM</name>
<evidence type="ECO:0000256" key="1">
    <source>
        <dbReference type="SAM" id="Phobius"/>
    </source>
</evidence>
<keyword evidence="1" id="KW-1133">Transmembrane helix</keyword>
<proteinExistence type="predicted"/>
<dbReference type="STRING" id="314283.MED297_13972"/>
<dbReference type="HOGENOM" id="CLU_119060_0_0_6"/>
<keyword evidence="1" id="KW-0812">Transmembrane</keyword>
<organism evidence="2 3">
    <name type="scientific">Reinekea blandensis MED297</name>
    <dbReference type="NCBI Taxonomy" id="314283"/>
    <lineage>
        <taxon>Bacteria</taxon>
        <taxon>Pseudomonadati</taxon>
        <taxon>Pseudomonadota</taxon>
        <taxon>Gammaproteobacteria</taxon>
        <taxon>Oceanospirillales</taxon>
        <taxon>Saccharospirillaceae</taxon>
        <taxon>Reinekea</taxon>
    </lineage>
</organism>
<dbReference type="RefSeq" id="WP_008042734.1">
    <property type="nucleotide sequence ID" value="NZ_CH724149.1"/>
</dbReference>
<gene>
    <name evidence="2" type="ORF">MED297_13972</name>
</gene>
<comment type="caution">
    <text evidence="2">The sequence shown here is derived from an EMBL/GenBank/DDBJ whole genome shotgun (WGS) entry which is preliminary data.</text>
</comment>
<feature type="transmembrane region" description="Helical" evidence="1">
    <location>
        <begin position="6"/>
        <end position="28"/>
    </location>
</feature>
<keyword evidence="3" id="KW-1185">Reference proteome</keyword>
<protein>
    <submittedName>
        <fullName evidence="2">Uncharacterized protein</fullName>
    </submittedName>
</protein>